<reference evidence="2 3" key="1">
    <citation type="submission" date="2017-09" db="EMBL/GenBank/DDBJ databases">
        <title>Genomic, metabolic, and phenotypic characteristics of bacterial isolates from the natural microbiome of the model nematode Caenorhabditis elegans.</title>
        <authorList>
            <person name="Zimmermann J."/>
            <person name="Obeng N."/>
            <person name="Yang W."/>
            <person name="Obeng O."/>
            <person name="Kissoyan K."/>
            <person name="Pees B."/>
            <person name="Dirksen P."/>
            <person name="Hoppner M."/>
            <person name="Franke A."/>
            <person name="Rosenstiel P."/>
            <person name="Leippe M."/>
            <person name="Dierking K."/>
            <person name="Kaleta C."/>
            <person name="Schulenburg H."/>
        </authorList>
    </citation>
    <scope>NUCLEOTIDE SEQUENCE [LARGE SCALE GENOMIC DNA]</scope>
    <source>
        <strain evidence="2 3">MYb117</strain>
    </source>
</reference>
<accession>A0A2S9EV32</accession>
<feature type="region of interest" description="Disordered" evidence="1">
    <location>
        <begin position="23"/>
        <end position="56"/>
    </location>
</feature>
<protein>
    <submittedName>
        <fullName evidence="2">Uncharacterized protein</fullName>
    </submittedName>
</protein>
<organism evidence="2 3">
    <name type="scientific">Pseudomonas poae</name>
    <dbReference type="NCBI Taxonomy" id="200451"/>
    <lineage>
        <taxon>Bacteria</taxon>
        <taxon>Pseudomonadati</taxon>
        <taxon>Pseudomonadota</taxon>
        <taxon>Gammaproteobacteria</taxon>
        <taxon>Pseudomonadales</taxon>
        <taxon>Pseudomonadaceae</taxon>
        <taxon>Pseudomonas</taxon>
    </lineage>
</organism>
<feature type="compositionally biased region" description="Low complexity" evidence="1">
    <location>
        <begin position="33"/>
        <end position="56"/>
    </location>
</feature>
<evidence type="ECO:0000313" key="2">
    <source>
        <dbReference type="EMBL" id="PRC20031.1"/>
    </source>
</evidence>
<name>A0A2S9EV32_9PSED</name>
<gene>
    <name evidence="2" type="ORF">CQZ99_08585</name>
</gene>
<keyword evidence="3" id="KW-1185">Reference proteome</keyword>
<evidence type="ECO:0000313" key="3">
    <source>
        <dbReference type="Proteomes" id="UP000238045"/>
    </source>
</evidence>
<evidence type="ECO:0000256" key="1">
    <source>
        <dbReference type="SAM" id="MobiDB-lite"/>
    </source>
</evidence>
<dbReference type="EMBL" id="PCQL01000007">
    <property type="protein sequence ID" value="PRC20031.1"/>
    <property type="molecule type" value="Genomic_DNA"/>
</dbReference>
<sequence>MLIPLLTLPMHIMGKMLGMENGFQPGSGQGKQSINININNDNNNNSSSSSISQNTNTVSLKGCSSICY</sequence>
<comment type="caution">
    <text evidence="2">The sequence shown here is derived from an EMBL/GenBank/DDBJ whole genome shotgun (WGS) entry which is preliminary data.</text>
</comment>
<dbReference type="AlphaFoldDB" id="A0A2S9EV32"/>
<dbReference type="Proteomes" id="UP000238045">
    <property type="component" value="Unassembled WGS sequence"/>
</dbReference>
<proteinExistence type="predicted"/>